<reference evidence="5" key="2">
    <citation type="submission" date="2023-06" db="EMBL/GenBank/DDBJ databases">
        <authorList>
            <consortium name="Lawrence Berkeley National Laboratory"/>
            <person name="Haridas S."/>
            <person name="Hensen N."/>
            <person name="Bonometti L."/>
            <person name="Westerberg I."/>
            <person name="Brannstrom I.O."/>
            <person name="Guillou S."/>
            <person name="Cros-Aarteil S."/>
            <person name="Calhoun S."/>
            <person name="Kuo A."/>
            <person name="Mondo S."/>
            <person name="Pangilinan J."/>
            <person name="Riley R."/>
            <person name="LaButti K."/>
            <person name="Andreopoulos B."/>
            <person name="Lipzen A."/>
            <person name="Chen C."/>
            <person name="Yanf M."/>
            <person name="Daum C."/>
            <person name="Ng V."/>
            <person name="Clum A."/>
            <person name="Steindorff A."/>
            <person name="Ohm R."/>
            <person name="Martin F."/>
            <person name="Silar P."/>
            <person name="Natvig D."/>
            <person name="Lalanne C."/>
            <person name="Gautier V."/>
            <person name="Ament-velasquez S.L."/>
            <person name="Kruys A."/>
            <person name="Hutchinson M.I."/>
            <person name="Powell A.J."/>
            <person name="Barry K."/>
            <person name="Miller A.N."/>
            <person name="Grigoriev I.V."/>
            <person name="Debuchy R."/>
            <person name="Gladieux P."/>
            <person name="Thoren M.H."/>
            <person name="Johannesson H."/>
        </authorList>
    </citation>
    <scope>NUCLEOTIDE SEQUENCE</scope>
    <source>
        <strain evidence="5">CBS 232.78</strain>
    </source>
</reference>
<evidence type="ECO:0000313" key="6">
    <source>
        <dbReference type="Proteomes" id="UP001285441"/>
    </source>
</evidence>
<dbReference type="PANTHER" id="PTHR35859:SF1">
    <property type="entry name" value="NONSELECTIVE CATION CHANNEL PROTEIN"/>
    <property type="match status" value="1"/>
</dbReference>
<reference evidence="5" key="1">
    <citation type="journal article" date="2023" name="Mol. Phylogenet. Evol.">
        <title>Genome-scale phylogeny and comparative genomics of the fungal order Sordariales.</title>
        <authorList>
            <person name="Hensen N."/>
            <person name="Bonometti L."/>
            <person name="Westerberg I."/>
            <person name="Brannstrom I.O."/>
            <person name="Guillou S."/>
            <person name="Cros-Aarteil S."/>
            <person name="Calhoun S."/>
            <person name="Haridas S."/>
            <person name="Kuo A."/>
            <person name="Mondo S."/>
            <person name="Pangilinan J."/>
            <person name="Riley R."/>
            <person name="LaButti K."/>
            <person name="Andreopoulos B."/>
            <person name="Lipzen A."/>
            <person name="Chen C."/>
            <person name="Yan M."/>
            <person name="Daum C."/>
            <person name="Ng V."/>
            <person name="Clum A."/>
            <person name="Steindorff A."/>
            <person name="Ohm R.A."/>
            <person name="Martin F."/>
            <person name="Silar P."/>
            <person name="Natvig D.O."/>
            <person name="Lalanne C."/>
            <person name="Gautier V."/>
            <person name="Ament-Velasquez S.L."/>
            <person name="Kruys A."/>
            <person name="Hutchinson M.I."/>
            <person name="Powell A.J."/>
            <person name="Barry K."/>
            <person name="Miller A.N."/>
            <person name="Grigoriev I.V."/>
            <person name="Debuchy R."/>
            <person name="Gladieux P."/>
            <person name="Hiltunen Thoren M."/>
            <person name="Johannesson H."/>
        </authorList>
    </citation>
    <scope>NUCLEOTIDE SEQUENCE</scope>
    <source>
        <strain evidence="5">CBS 232.78</strain>
    </source>
</reference>
<feature type="region of interest" description="Disordered" evidence="1">
    <location>
        <begin position="641"/>
        <end position="677"/>
    </location>
</feature>
<keyword evidence="2" id="KW-0812">Transmembrane</keyword>
<keyword evidence="2" id="KW-0472">Membrane</keyword>
<dbReference type="AlphaFoldDB" id="A0AAE0P4G4"/>
<feature type="compositionally biased region" description="Polar residues" evidence="1">
    <location>
        <begin position="641"/>
        <end position="655"/>
    </location>
</feature>
<dbReference type="InterPro" id="IPR052971">
    <property type="entry name" value="TRP_calcium_channel"/>
</dbReference>
<dbReference type="EMBL" id="JAULSW010000001">
    <property type="protein sequence ID" value="KAK3393162.1"/>
    <property type="molecule type" value="Genomic_DNA"/>
</dbReference>
<evidence type="ECO:0000259" key="4">
    <source>
        <dbReference type="Pfam" id="PF23317"/>
    </source>
</evidence>
<feature type="transmembrane region" description="Helical" evidence="2">
    <location>
        <begin position="296"/>
        <end position="314"/>
    </location>
</feature>
<dbReference type="Pfam" id="PF23317">
    <property type="entry name" value="YVC1_C"/>
    <property type="match status" value="1"/>
</dbReference>
<evidence type="ECO:0000313" key="5">
    <source>
        <dbReference type="EMBL" id="KAK3393162.1"/>
    </source>
</evidence>
<feature type="transmembrane region" description="Helical" evidence="2">
    <location>
        <begin position="515"/>
        <end position="533"/>
    </location>
</feature>
<proteinExistence type="predicted"/>
<name>A0AAE0P4G4_9PEZI</name>
<sequence>MRPGDRPERHQGPGRSNSVRIEEPPERRPLLQHRATFSHELDHDVFCCSTDSHTRLPVYTNIHRIRRDIISVVEDYLSLDQLRDVRINVSVVRPLVDKLYEQDDISIVYCLLVNRVQFLNEQSHLHNRQNVNFTRAMLCELIATRILRRFNEDNEGPENLLVLAHVLIAGFEPFQNCPEEVRIQNHSSPKSSWHNTLPALEVAILSESRLFLSSTSCQKIVDAIYEGRVIYTPSSWMDIIPDRYKQRPISLYDPREAPLLNQYRLVVPRTRNLLEIVQFITLLGLYVAFMAERDPFQLSILELCFTVYAFGWVLDQFATILEHGWSVYTQNLWSFLDVTFAFIYWVYLILRLYGWKVGRDEPGQQALDVLAMGAPVLIPRLAFNLLSNNLVFLALRAMMSDFALLTALAAWCFFGFLLSLVWLGNGIFPPVTISKWMIYIWFGLDGSGIQHSTDFHQILGPSLMIAFAFLGNTLFLTILVSMLSTTFSNIASNSSAEVQFRRAVLTLEGVKGDAIFAYQPPFNILALFVLVPLKFFVSPRWFHKIHVFSVRLINLPVLLIIAVAERRALWPSTADGPRRVSFTGTSKPPSKFRGWFWEKWRITSHSDISTVFEIPPPESVLSEIATDDDLTRNLIRRQFTRSNTLDLNQGQQQPPKSHLHPQTGGPPQGKTLNRRDSIAPFPGLRAELQGALGDSSEVNDITSRLEALEDSTQRIEAMLERLMDRVDQDEASAPGEVVSGSSPTSLEENLADGIVR</sequence>
<feature type="region of interest" description="Disordered" evidence="1">
    <location>
        <begin position="1"/>
        <end position="25"/>
    </location>
</feature>
<dbReference type="PANTHER" id="PTHR35859">
    <property type="entry name" value="NONSELECTIVE CATION CHANNEL PROTEIN"/>
    <property type="match status" value="1"/>
</dbReference>
<accession>A0AAE0P4G4</accession>
<dbReference type="Pfam" id="PF23190">
    <property type="entry name" value="LHD_TRPY1"/>
    <property type="match status" value="1"/>
</dbReference>
<feature type="domain" description="Calcium channel YVC1-like C-terminal transmembrane" evidence="4">
    <location>
        <begin position="279"/>
        <end position="569"/>
    </location>
</feature>
<feature type="transmembrane region" description="Helical" evidence="2">
    <location>
        <begin position="374"/>
        <end position="395"/>
    </location>
</feature>
<organism evidence="5 6">
    <name type="scientific">Podospora didyma</name>
    <dbReference type="NCBI Taxonomy" id="330526"/>
    <lineage>
        <taxon>Eukaryota</taxon>
        <taxon>Fungi</taxon>
        <taxon>Dikarya</taxon>
        <taxon>Ascomycota</taxon>
        <taxon>Pezizomycotina</taxon>
        <taxon>Sordariomycetes</taxon>
        <taxon>Sordariomycetidae</taxon>
        <taxon>Sordariales</taxon>
        <taxon>Podosporaceae</taxon>
        <taxon>Podospora</taxon>
    </lineage>
</organism>
<feature type="domain" description="YVC1 N-terminal linker helical" evidence="3">
    <location>
        <begin position="62"/>
        <end position="246"/>
    </location>
</feature>
<comment type="caution">
    <text evidence="5">The sequence shown here is derived from an EMBL/GenBank/DDBJ whole genome shotgun (WGS) entry which is preliminary data.</text>
</comment>
<gene>
    <name evidence="5" type="ORF">B0H63DRAFT_457600</name>
</gene>
<feature type="region of interest" description="Disordered" evidence="1">
    <location>
        <begin position="729"/>
        <end position="756"/>
    </location>
</feature>
<keyword evidence="2" id="KW-1133">Transmembrane helix</keyword>
<dbReference type="InterPro" id="IPR056336">
    <property type="entry name" value="YVC1_C"/>
</dbReference>
<feature type="transmembrane region" description="Helical" evidence="2">
    <location>
        <begin position="545"/>
        <end position="564"/>
    </location>
</feature>
<evidence type="ECO:0000256" key="1">
    <source>
        <dbReference type="SAM" id="MobiDB-lite"/>
    </source>
</evidence>
<feature type="transmembrane region" description="Helical" evidence="2">
    <location>
        <begin position="465"/>
        <end position="484"/>
    </location>
</feature>
<evidence type="ECO:0008006" key="7">
    <source>
        <dbReference type="Google" id="ProtNLM"/>
    </source>
</evidence>
<feature type="transmembrane region" description="Helical" evidence="2">
    <location>
        <begin position="402"/>
        <end position="421"/>
    </location>
</feature>
<dbReference type="InterPro" id="IPR056337">
    <property type="entry name" value="LHD_YVC1"/>
</dbReference>
<protein>
    <recommendedName>
        <fullName evidence="7">Calcium channel</fullName>
    </recommendedName>
</protein>
<dbReference type="Proteomes" id="UP001285441">
    <property type="component" value="Unassembled WGS sequence"/>
</dbReference>
<keyword evidence="6" id="KW-1185">Reference proteome</keyword>
<feature type="transmembrane region" description="Helical" evidence="2">
    <location>
        <begin position="273"/>
        <end position="290"/>
    </location>
</feature>
<feature type="transmembrane region" description="Helical" evidence="2">
    <location>
        <begin position="335"/>
        <end position="354"/>
    </location>
</feature>
<feature type="compositionally biased region" description="Basic and acidic residues" evidence="1">
    <location>
        <begin position="1"/>
        <end position="11"/>
    </location>
</feature>
<evidence type="ECO:0000256" key="2">
    <source>
        <dbReference type="SAM" id="Phobius"/>
    </source>
</evidence>
<evidence type="ECO:0000259" key="3">
    <source>
        <dbReference type="Pfam" id="PF23190"/>
    </source>
</evidence>